<comment type="caution">
    <text evidence="1">The sequence shown here is derived from an EMBL/GenBank/DDBJ whole genome shotgun (WGS) entry which is preliminary data.</text>
</comment>
<gene>
    <name evidence="1" type="ORF">IAC63_01235</name>
</gene>
<name>A0A9D1MR89_9PROT</name>
<sequence length="105" mass="12126">MSDYKIDQDGTIIFNNNDRNIEKTETDALYKEYSLLEYEVLNNHGNPTKDPKKLARYKELKNLLKIDDIAQGKAILKAKQENLDRIGKTDDKAKILAAWKEQQNG</sequence>
<reference evidence="1" key="2">
    <citation type="journal article" date="2021" name="PeerJ">
        <title>Extensive microbial diversity within the chicken gut microbiome revealed by metagenomics and culture.</title>
        <authorList>
            <person name="Gilroy R."/>
            <person name="Ravi A."/>
            <person name="Getino M."/>
            <person name="Pursley I."/>
            <person name="Horton D.L."/>
            <person name="Alikhan N.F."/>
            <person name="Baker D."/>
            <person name="Gharbi K."/>
            <person name="Hall N."/>
            <person name="Watson M."/>
            <person name="Adriaenssens E.M."/>
            <person name="Foster-Nyarko E."/>
            <person name="Jarju S."/>
            <person name="Secka A."/>
            <person name="Antonio M."/>
            <person name="Oren A."/>
            <person name="Chaudhuri R.R."/>
            <person name="La Ragione R."/>
            <person name="Hildebrand F."/>
            <person name="Pallen M.J."/>
        </authorList>
    </citation>
    <scope>NUCLEOTIDE SEQUENCE</scope>
    <source>
        <strain evidence="1">CHK136-897</strain>
    </source>
</reference>
<dbReference type="Proteomes" id="UP000824142">
    <property type="component" value="Unassembled WGS sequence"/>
</dbReference>
<evidence type="ECO:0000313" key="1">
    <source>
        <dbReference type="EMBL" id="HIU65248.1"/>
    </source>
</evidence>
<accession>A0A9D1MR89</accession>
<protein>
    <submittedName>
        <fullName evidence="1">Uncharacterized protein</fullName>
    </submittedName>
</protein>
<evidence type="ECO:0000313" key="2">
    <source>
        <dbReference type="Proteomes" id="UP000824142"/>
    </source>
</evidence>
<reference evidence="1" key="1">
    <citation type="submission" date="2020-10" db="EMBL/GenBank/DDBJ databases">
        <authorList>
            <person name="Gilroy R."/>
        </authorList>
    </citation>
    <scope>NUCLEOTIDE SEQUENCE</scope>
    <source>
        <strain evidence="1">CHK136-897</strain>
    </source>
</reference>
<proteinExistence type="predicted"/>
<organism evidence="1 2">
    <name type="scientific">Candidatus Enterousia avicola</name>
    <dbReference type="NCBI Taxonomy" id="2840787"/>
    <lineage>
        <taxon>Bacteria</taxon>
        <taxon>Pseudomonadati</taxon>
        <taxon>Pseudomonadota</taxon>
        <taxon>Alphaproteobacteria</taxon>
        <taxon>Candidatus Enterousia</taxon>
    </lineage>
</organism>
<dbReference type="AlphaFoldDB" id="A0A9D1MR89"/>
<dbReference type="EMBL" id="DVNO01000008">
    <property type="protein sequence ID" value="HIU65248.1"/>
    <property type="molecule type" value="Genomic_DNA"/>
</dbReference>